<keyword evidence="8" id="KW-1185">Reference proteome</keyword>
<organism evidence="7 8">
    <name type="scientific">Melanomma pulvis-pyrius CBS 109.77</name>
    <dbReference type="NCBI Taxonomy" id="1314802"/>
    <lineage>
        <taxon>Eukaryota</taxon>
        <taxon>Fungi</taxon>
        <taxon>Dikarya</taxon>
        <taxon>Ascomycota</taxon>
        <taxon>Pezizomycotina</taxon>
        <taxon>Dothideomycetes</taxon>
        <taxon>Pleosporomycetidae</taxon>
        <taxon>Pleosporales</taxon>
        <taxon>Melanommataceae</taxon>
        <taxon>Melanomma</taxon>
    </lineage>
</organism>
<name>A0A6A6WWH0_9PLEO</name>
<dbReference type="GO" id="GO:0005634">
    <property type="term" value="C:nucleus"/>
    <property type="evidence" value="ECO:0007669"/>
    <property type="project" value="TreeGrafter"/>
</dbReference>
<evidence type="ECO:0000256" key="5">
    <source>
        <dbReference type="ARBA" id="ARBA00043913"/>
    </source>
</evidence>
<dbReference type="InterPro" id="IPR036322">
    <property type="entry name" value="WD40_repeat_dom_sf"/>
</dbReference>
<comment type="function">
    <text evidence="5">Involved in mitochondrial fission. Acts as an adapter protein required to form mitochondrial fission complexes. Formation of these complexes is required to promote constriction and fission of the mitochondrial compartment at a late step in mitochondrial division.</text>
</comment>
<evidence type="ECO:0000313" key="8">
    <source>
        <dbReference type="Proteomes" id="UP000799757"/>
    </source>
</evidence>
<accession>A0A6A6WWH0</accession>
<dbReference type="AlphaFoldDB" id="A0A6A6WWH0"/>
<keyword evidence="2" id="KW-0677">Repeat</keyword>
<evidence type="ECO:0000256" key="4">
    <source>
        <dbReference type="ARBA" id="ARBA00039789"/>
    </source>
</evidence>
<dbReference type="InterPro" id="IPR019775">
    <property type="entry name" value="WD40_repeat_CS"/>
</dbReference>
<evidence type="ECO:0000256" key="3">
    <source>
        <dbReference type="ARBA" id="ARBA00038415"/>
    </source>
</evidence>
<sequence>CLLTLKGHSDSVSSVAFSPDLTQLASGSGDQTVKIWDASSGECLSTLKGHSGYVNSVAFLPN</sequence>
<dbReference type="PROSITE" id="PS50082">
    <property type="entry name" value="WD_REPEATS_2"/>
    <property type="match status" value="1"/>
</dbReference>
<dbReference type="SMART" id="SM00320">
    <property type="entry name" value="WD40"/>
    <property type="match status" value="1"/>
</dbReference>
<dbReference type="InterPro" id="IPR015943">
    <property type="entry name" value="WD40/YVTN_repeat-like_dom_sf"/>
</dbReference>
<dbReference type="PANTHER" id="PTHR22847">
    <property type="entry name" value="WD40 REPEAT PROTEIN"/>
    <property type="match status" value="1"/>
</dbReference>
<evidence type="ECO:0000256" key="1">
    <source>
        <dbReference type="ARBA" id="ARBA00022574"/>
    </source>
</evidence>
<dbReference type="InterPro" id="IPR001680">
    <property type="entry name" value="WD40_rpt"/>
</dbReference>
<feature type="repeat" description="WD" evidence="6">
    <location>
        <begin position="5"/>
        <end position="46"/>
    </location>
</feature>
<feature type="non-terminal residue" evidence="7">
    <location>
        <position position="1"/>
    </location>
</feature>
<dbReference type="GO" id="GO:1990234">
    <property type="term" value="C:transferase complex"/>
    <property type="evidence" value="ECO:0007669"/>
    <property type="project" value="UniProtKB-ARBA"/>
</dbReference>
<proteinExistence type="inferred from homology"/>
<evidence type="ECO:0000256" key="6">
    <source>
        <dbReference type="PROSITE-ProRule" id="PRU00221"/>
    </source>
</evidence>
<dbReference type="SUPFAM" id="SSF50978">
    <property type="entry name" value="WD40 repeat-like"/>
    <property type="match status" value="1"/>
</dbReference>
<gene>
    <name evidence="7" type="ORF">K505DRAFT_225023</name>
</gene>
<keyword evidence="1 6" id="KW-0853">WD repeat</keyword>
<dbReference type="OrthoDB" id="3800079at2759"/>
<dbReference type="Pfam" id="PF00400">
    <property type="entry name" value="WD40"/>
    <property type="match status" value="2"/>
</dbReference>
<dbReference type="Proteomes" id="UP000799757">
    <property type="component" value="Unassembled WGS sequence"/>
</dbReference>
<dbReference type="EMBL" id="MU002216">
    <property type="protein sequence ID" value="KAF2788429.1"/>
    <property type="molecule type" value="Genomic_DNA"/>
</dbReference>
<dbReference type="Gene3D" id="2.130.10.10">
    <property type="entry name" value="YVTN repeat-like/Quinoprotein amine dehydrogenase"/>
    <property type="match status" value="1"/>
</dbReference>
<comment type="similarity">
    <text evidence="3">Belongs to the WD repeat MDV1/CAF4 family.</text>
</comment>
<protein>
    <recommendedName>
        <fullName evidence="4">Mitochondrial division protein 1</fullName>
    </recommendedName>
</protein>
<feature type="non-terminal residue" evidence="7">
    <location>
        <position position="62"/>
    </location>
</feature>
<evidence type="ECO:0000256" key="2">
    <source>
        <dbReference type="ARBA" id="ARBA00022737"/>
    </source>
</evidence>
<dbReference type="PROSITE" id="PS50294">
    <property type="entry name" value="WD_REPEATS_REGION"/>
    <property type="match status" value="1"/>
</dbReference>
<reference evidence="7" key="1">
    <citation type="journal article" date="2020" name="Stud. Mycol.">
        <title>101 Dothideomycetes genomes: a test case for predicting lifestyles and emergence of pathogens.</title>
        <authorList>
            <person name="Haridas S."/>
            <person name="Albert R."/>
            <person name="Binder M."/>
            <person name="Bloem J."/>
            <person name="Labutti K."/>
            <person name="Salamov A."/>
            <person name="Andreopoulos B."/>
            <person name="Baker S."/>
            <person name="Barry K."/>
            <person name="Bills G."/>
            <person name="Bluhm B."/>
            <person name="Cannon C."/>
            <person name="Castanera R."/>
            <person name="Culley D."/>
            <person name="Daum C."/>
            <person name="Ezra D."/>
            <person name="Gonzalez J."/>
            <person name="Henrissat B."/>
            <person name="Kuo A."/>
            <person name="Liang C."/>
            <person name="Lipzen A."/>
            <person name="Lutzoni F."/>
            <person name="Magnuson J."/>
            <person name="Mondo S."/>
            <person name="Nolan M."/>
            <person name="Ohm R."/>
            <person name="Pangilinan J."/>
            <person name="Park H.-J."/>
            <person name="Ramirez L."/>
            <person name="Alfaro M."/>
            <person name="Sun H."/>
            <person name="Tritt A."/>
            <person name="Yoshinaga Y."/>
            <person name="Zwiers L.-H."/>
            <person name="Turgeon B."/>
            <person name="Goodwin S."/>
            <person name="Spatafora J."/>
            <person name="Crous P."/>
            <person name="Grigoriev I."/>
        </authorList>
    </citation>
    <scope>NUCLEOTIDE SEQUENCE</scope>
    <source>
        <strain evidence="7">CBS 109.77</strain>
    </source>
</reference>
<dbReference type="PANTHER" id="PTHR22847:SF637">
    <property type="entry name" value="WD REPEAT DOMAIN 5B"/>
    <property type="match status" value="1"/>
</dbReference>
<dbReference type="PROSITE" id="PS00678">
    <property type="entry name" value="WD_REPEATS_1"/>
    <property type="match status" value="1"/>
</dbReference>
<evidence type="ECO:0000313" key="7">
    <source>
        <dbReference type="EMBL" id="KAF2788429.1"/>
    </source>
</evidence>